<dbReference type="PANTHER" id="PTHR34927:SF1">
    <property type="entry name" value="IQ DOMAIN-CONTAINING PROTEIN K"/>
    <property type="match status" value="1"/>
</dbReference>
<dbReference type="SMART" id="SM00015">
    <property type="entry name" value="IQ"/>
    <property type="match status" value="1"/>
</dbReference>
<dbReference type="CDD" id="cd23767">
    <property type="entry name" value="IQCD"/>
    <property type="match status" value="1"/>
</dbReference>
<dbReference type="Gene3D" id="1.20.5.190">
    <property type="match status" value="1"/>
</dbReference>
<dbReference type="PROSITE" id="PS50096">
    <property type="entry name" value="IQ"/>
    <property type="match status" value="1"/>
</dbReference>
<dbReference type="InterPro" id="IPR043408">
    <property type="entry name" value="IQCK"/>
</dbReference>
<keyword evidence="2" id="KW-1185">Reference proteome</keyword>
<evidence type="ECO:0000313" key="2">
    <source>
        <dbReference type="Proteomes" id="UP000593567"/>
    </source>
</evidence>
<gene>
    <name evidence="1" type="ORF">EB796_018444</name>
</gene>
<accession>A0A7J7JBA9</accession>
<evidence type="ECO:0000313" key="1">
    <source>
        <dbReference type="EMBL" id="KAF6023257.1"/>
    </source>
</evidence>
<dbReference type="InterPro" id="IPR000048">
    <property type="entry name" value="IQ_motif_EF-hand-BS"/>
</dbReference>
<dbReference type="AlphaFoldDB" id="A0A7J7JBA9"/>
<dbReference type="Pfam" id="PF00612">
    <property type="entry name" value="IQ"/>
    <property type="match status" value="1"/>
</dbReference>
<comment type="caution">
    <text evidence="1">The sequence shown here is derived from an EMBL/GenBank/DDBJ whole genome shotgun (WGS) entry which is preliminary data.</text>
</comment>
<protein>
    <submittedName>
        <fullName evidence="1">IQCK</fullName>
    </submittedName>
</protein>
<proteinExistence type="predicted"/>
<sequence length="260" mass="30890">MSIITTVPEPNLWDEICREYESKRPPFEDKTKKEVEFVNYDAGKHTPVFYGKMHEKINSVDVDLKTEFNSSHSHPACVGHTFVEPTKVQPTETKPELPNRDKCSPRVYLEHYVFPHLLPAMEAMLILAKKEKCFERKRTKFNALDFITEYLYKNNSRHQSDERKDMTLFDIPFVKEHLKEHPRPPLPLSLIWTHEEAALVIQSHWRGFLVRRQSEIQELRQWQKEWRLENENIRNKVDNFWADKMEATGEVQPSTENNSQ</sequence>
<dbReference type="OrthoDB" id="2155538at2759"/>
<reference evidence="1" key="1">
    <citation type="submission" date="2020-06" db="EMBL/GenBank/DDBJ databases">
        <title>Draft genome of Bugula neritina, a colonial animal packing powerful symbionts and potential medicines.</title>
        <authorList>
            <person name="Rayko M."/>
        </authorList>
    </citation>
    <scope>NUCLEOTIDE SEQUENCE [LARGE SCALE GENOMIC DNA]</scope>
    <source>
        <strain evidence="1">Kwan_BN1</strain>
    </source>
</reference>
<dbReference type="CDD" id="cd22969">
    <property type="entry name" value="DD_IQCK"/>
    <property type="match status" value="1"/>
</dbReference>
<organism evidence="1 2">
    <name type="scientific">Bugula neritina</name>
    <name type="common">Brown bryozoan</name>
    <name type="synonym">Sertularia neritina</name>
    <dbReference type="NCBI Taxonomy" id="10212"/>
    <lineage>
        <taxon>Eukaryota</taxon>
        <taxon>Metazoa</taxon>
        <taxon>Spiralia</taxon>
        <taxon>Lophotrochozoa</taxon>
        <taxon>Bryozoa</taxon>
        <taxon>Gymnolaemata</taxon>
        <taxon>Cheilostomatida</taxon>
        <taxon>Flustrina</taxon>
        <taxon>Buguloidea</taxon>
        <taxon>Bugulidae</taxon>
        <taxon>Bugula</taxon>
    </lineage>
</organism>
<dbReference type="Proteomes" id="UP000593567">
    <property type="component" value="Unassembled WGS sequence"/>
</dbReference>
<dbReference type="EMBL" id="VXIV02002740">
    <property type="protein sequence ID" value="KAF6023257.1"/>
    <property type="molecule type" value="Genomic_DNA"/>
</dbReference>
<dbReference type="PANTHER" id="PTHR34927">
    <property type="entry name" value="IQ DOMAIN-CONTAINING PROTEIN K"/>
    <property type="match status" value="1"/>
</dbReference>
<name>A0A7J7JBA9_BUGNE</name>